<dbReference type="EMBL" id="CP036402">
    <property type="protein sequence ID" value="QBI21790.1"/>
    <property type="molecule type" value="Genomic_DNA"/>
</dbReference>
<dbReference type="RefSeq" id="WP_131156781.1">
    <property type="nucleotide sequence ID" value="NZ_CP036402.1"/>
</dbReference>
<evidence type="ECO:0000256" key="2">
    <source>
        <dbReference type="ARBA" id="ARBA00022741"/>
    </source>
</evidence>
<proteinExistence type="predicted"/>
<dbReference type="Pfam" id="PF12399">
    <property type="entry name" value="BCA_ABC_TP_C"/>
    <property type="match status" value="1"/>
</dbReference>
<dbReference type="GO" id="GO:0005886">
    <property type="term" value="C:plasma membrane"/>
    <property type="evidence" value="ECO:0007669"/>
    <property type="project" value="TreeGrafter"/>
</dbReference>
<dbReference type="PANTHER" id="PTHR45772:SF9">
    <property type="entry name" value="CONSERVED COMPONENT OF ABC TRANSPORTER FOR NATURAL AMINO ACIDS"/>
    <property type="match status" value="1"/>
</dbReference>
<dbReference type="Proteomes" id="UP000291469">
    <property type="component" value="Chromosome"/>
</dbReference>
<name>A0A411YKT8_9ACTN</name>
<accession>A0A411YKT8</accession>
<feature type="region of interest" description="Disordered" evidence="4">
    <location>
        <begin position="273"/>
        <end position="311"/>
    </location>
</feature>
<dbReference type="SUPFAM" id="SSF52540">
    <property type="entry name" value="P-loop containing nucleoside triphosphate hydrolases"/>
    <property type="match status" value="1"/>
</dbReference>
<evidence type="ECO:0000259" key="5">
    <source>
        <dbReference type="PROSITE" id="PS50893"/>
    </source>
</evidence>
<evidence type="ECO:0000313" key="7">
    <source>
        <dbReference type="Proteomes" id="UP000291469"/>
    </source>
</evidence>
<dbReference type="InterPro" id="IPR003593">
    <property type="entry name" value="AAA+_ATPase"/>
</dbReference>
<dbReference type="CDD" id="cd03219">
    <property type="entry name" value="ABC_Mj1267_LivG_branched"/>
    <property type="match status" value="1"/>
</dbReference>
<dbReference type="KEGG" id="erz:ER308_21010"/>
<evidence type="ECO:0000256" key="4">
    <source>
        <dbReference type="SAM" id="MobiDB-lite"/>
    </source>
</evidence>
<dbReference type="GO" id="GO:0005524">
    <property type="term" value="F:ATP binding"/>
    <property type="evidence" value="ECO:0007669"/>
    <property type="project" value="UniProtKB-KW"/>
</dbReference>
<keyword evidence="7" id="KW-1185">Reference proteome</keyword>
<dbReference type="InterPro" id="IPR027417">
    <property type="entry name" value="P-loop_NTPase"/>
</dbReference>
<gene>
    <name evidence="6" type="ORF">ER308_21010</name>
</gene>
<keyword evidence="2" id="KW-0547">Nucleotide-binding</keyword>
<dbReference type="FunFam" id="3.40.50.300:FF:000421">
    <property type="entry name" value="Branched-chain amino acid ABC transporter ATP-binding protein"/>
    <property type="match status" value="1"/>
</dbReference>
<dbReference type="OrthoDB" id="4350300at2"/>
<evidence type="ECO:0000313" key="6">
    <source>
        <dbReference type="EMBL" id="QBI21790.1"/>
    </source>
</evidence>
<dbReference type="PANTHER" id="PTHR45772">
    <property type="entry name" value="CONSERVED COMPONENT OF ABC TRANSPORTER FOR NATURAL AMINO ACIDS-RELATED"/>
    <property type="match status" value="1"/>
</dbReference>
<evidence type="ECO:0000256" key="1">
    <source>
        <dbReference type="ARBA" id="ARBA00022448"/>
    </source>
</evidence>
<reference evidence="6 7" key="1">
    <citation type="submission" date="2019-01" db="EMBL/GenBank/DDBJ databases">
        <title>Egibacter rhizosphaerae EGI 80759T.</title>
        <authorList>
            <person name="Chen D.-D."/>
            <person name="Tian Y."/>
            <person name="Jiao J.-Y."/>
            <person name="Zhang X.-T."/>
            <person name="Zhang Y.-G."/>
            <person name="Zhang Y."/>
            <person name="Xiao M."/>
            <person name="Shu W.-S."/>
            <person name="Li W.-J."/>
        </authorList>
    </citation>
    <scope>NUCLEOTIDE SEQUENCE [LARGE SCALE GENOMIC DNA]</scope>
    <source>
        <strain evidence="6 7">EGI 80759</strain>
    </source>
</reference>
<dbReference type="InterPro" id="IPR003439">
    <property type="entry name" value="ABC_transporter-like_ATP-bd"/>
</dbReference>
<sequence>MQNDGQLLTGVAPEAGVGKPDPILVATDVRKAFGGIQAVDLDHLEVQRGGITALIGPNGAGKSTFFNCLTGFEPPDSGRWHFEGQPLQRLPAHKVARAGMIRTFQLTKALSKLSVLDNMLLAAPNQKGEHFLASLYPGSWRKQEQHNRGLAEALLERFGIAHMRDEYAGTMSGGQRKLMEMARALMAEPRMIMLDEPMSGVNPALVQSLLGHMRELRDEGLTVVFVEHDMDVVMDISDWVVCLADGRVIAEGSPDDISRNPAVIDAYLGAAHGDVTADEKPQGANAPDGEGGAPGANGEDGSDPDHGESTA</sequence>
<dbReference type="PROSITE" id="PS50893">
    <property type="entry name" value="ABC_TRANSPORTER_2"/>
    <property type="match status" value="1"/>
</dbReference>
<keyword evidence="3 6" id="KW-0067">ATP-binding</keyword>
<organism evidence="6 7">
    <name type="scientific">Egibacter rhizosphaerae</name>
    <dbReference type="NCBI Taxonomy" id="1670831"/>
    <lineage>
        <taxon>Bacteria</taxon>
        <taxon>Bacillati</taxon>
        <taxon>Actinomycetota</taxon>
        <taxon>Nitriliruptoria</taxon>
        <taxon>Egibacterales</taxon>
        <taxon>Egibacteraceae</taxon>
        <taxon>Egibacter</taxon>
    </lineage>
</organism>
<dbReference type="InterPro" id="IPR051120">
    <property type="entry name" value="ABC_AA/LPS_Transport"/>
</dbReference>
<dbReference type="AlphaFoldDB" id="A0A411YKT8"/>
<dbReference type="Gene3D" id="3.40.50.300">
    <property type="entry name" value="P-loop containing nucleotide triphosphate hydrolases"/>
    <property type="match status" value="1"/>
</dbReference>
<protein>
    <submittedName>
        <fullName evidence="6">ABC transporter ATP-binding protein</fullName>
    </submittedName>
</protein>
<dbReference type="PROSITE" id="PS00211">
    <property type="entry name" value="ABC_TRANSPORTER_1"/>
    <property type="match status" value="1"/>
</dbReference>
<dbReference type="Pfam" id="PF00005">
    <property type="entry name" value="ABC_tran"/>
    <property type="match status" value="1"/>
</dbReference>
<dbReference type="SMART" id="SM00382">
    <property type="entry name" value="AAA"/>
    <property type="match status" value="1"/>
</dbReference>
<dbReference type="GO" id="GO:0016887">
    <property type="term" value="F:ATP hydrolysis activity"/>
    <property type="evidence" value="ECO:0007669"/>
    <property type="project" value="InterPro"/>
</dbReference>
<keyword evidence="1" id="KW-0813">Transport</keyword>
<dbReference type="InterPro" id="IPR032823">
    <property type="entry name" value="BCA_ABC_TP_C"/>
</dbReference>
<evidence type="ECO:0000256" key="3">
    <source>
        <dbReference type="ARBA" id="ARBA00022840"/>
    </source>
</evidence>
<dbReference type="InterPro" id="IPR017871">
    <property type="entry name" value="ABC_transporter-like_CS"/>
</dbReference>
<feature type="domain" description="ABC transporter" evidence="5">
    <location>
        <begin position="24"/>
        <end position="270"/>
    </location>
</feature>